<dbReference type="GO" id="GO:0004557">
    <property type="term" value="F:alpha-galactosidase activity"/>
    <property type="evidence" value="ECO:0007669"/>
    <property type="project" value="UniProtKB-EC"/>
</dbReference>
<evidence type="ECO:0000256" key="4">
    <source>
        <dbReference type="RuleBase" id="RU361168"/>
    </source>
</evidence>
<dbReference type="PaxDb" id="2903-EOD36916"/>
<dbReference type="Pfam" id="PF16499">
    <property type="entry name" value="Melibiase_2"/>
    <property type="match status" value="2"/>
</dbReference>
<reference evidence="6" key="2">
    <citation type="submission" date="2024-10" db="UniProtKB">
        <authorList>
            <consortium name="EnsemblProtists"/>
        </authorList>
    </citation>
    <scope>IDENTIFICATION</scope>
</reference>
<comment type="catalytic activity">
    <reaction evidence="4">
        <text>Hydrolysis of terminal, non-reducing alpha-D-galactose residues in alpha-D-galactosides, including galactose oligosaccharides, galactomannans and galactolipids.</text>
        <dbReference type="EC" id="3.2.1.22"/>
    </reaction>
</comment>
<dbReference type="eggNOG" id="KOG2366">
    <property type="taxonomic scope" value="Eukaryota"/>
</dbReference>
<dbReference type="GO" id="GO:0005975">
    <property type="term" value="P:carbohydrate metabolic process"/>
    <property type="evidence" value="ECO:0007669"/>
    <property type="project" value="InterPro"/>
</dbReference>
<dbReference type="OMA" id="FGLYHDI"/>
<keyword evidence="3 4" id="KW-0326">Glycosidase</keyword>
<dbReference type="STRING" id="2903.R1FMU0"/>
<evidence type="ECO:0000256" key="2">
    <source>
        <dbReference type="ARBA" id="ARBA00022801"/>
    </source>
</evidence>
<reference evidence="7" key="1">
    <citation type="journal article" date="2013" name="Nature">
        <title>Pan genome of the phytoplankton Emiliania underpins its global distribution.</title>
        <authorList>
            <person name="Read B.A."/>
            <person name="Kegel J."/>
            <person name="Klute M.J."/>
            <person name="Kuo A."/>
            <person name="Lefebvre S.C."/>
            <person name="Maumus F."/>
            <person name="Mayer C."/>
            <person name="Miller J."/>
            <person name="Monier A."/>
            <person name="Salamov A."/>
            <person name="Young J."/>
            <person name="Aguilar M."/>
            <person name="Claverie J.M."/>
            <person name="Frickenhaus S."/>
            <person name="Gonzalez K."/>
            <person name="Herman E.K."/>
            <person name="Lin Y.C."/>
            <person name="Napier J."/>
            <person name="Ogata H."/>
            <person name="Sarno A.F."/>
            <person name="Shmutz J."/>
            <person name="Schroeder D."/>
            <person name="de Vargas C."/>
            <person name="Verret F."/>
            <person name="von Dassow P."/>
            <person name="Valentin K."/>
            <person name="Van de Peer Y."/>
            <person name="Wheeler G."/>
            <person name="Dacks J.B."/>
            <person name="Delwiche C.F."/>
            <person name="Dyhrman S.T."/>
            <person name="Glockner G."/>
            <person name="John U."/>
            <person name="Richards T."/>
            <person name="Worden A.Z."/>
            <person name="Zhang X."/>
            <person name="Grigoriev I.V."/>
            <person name="Allen A.E."/>
            <person name="Bidle K."/>
            <person name="Borodovsky M."/>
            <person name="Bowler C."/>
            <person name="Brownlee C."/>
            <person name="Cock J.M."/>
            <person name="Elias M."/>
            <person name="Gladyshev V.N."/>
            <person name="Groth M."/>
            <person name="Guda C."/>
            <person name="Hadaegh A."/>
            <person name="Iglesias-Rodriguez M.D."/>
            <person name="Jenkins J."/>
            <person name="Jones B.M."/>
            <person name="Lawson T."/>
            <person name="Leese F."/>
            <person name="Lindquist E."/>
            <person name="Lobanov A."/>
            <person name="Lomsadze A."/>
            <person name="Malik S.B."/>
            <person name="Marsh M.E."/>
            <person name="Mackinder L."/>
            <person name="Mock T."/>
            <person name="Mueller-Roeber B."/>
            <person name="Pagarete A."/>
            <person name="Parker M."/>
            <person name="Probert I."/>
            <person name="Quesneville H."/>
            <person name="Raines C."/>
            <person name="Rensing S.A."/>
            <person name="Riano-Pachon D.M."/>
            <person name="Richier S."/>
            <person name="Rokitta S."/>
            <person name="Shiraiwa Y."/>
            <person name="Soanes D.M."/>
            <person name="van der Giezen M."/>
            <person name="Wahlund T.M."/>
            <person name="Williams B."/>
            <person name="Wilson W."/>
            <person name="Wolfe G."/>
            <person name="Wurch L.L."/>
        </authorList>
    </citation>
    <scope>NUCLEOTIDE SEQUENCE</scope>
</reference>
<accession>A0A0D3KMD1</accession>
<comment type="similarity">
    <text evidence="1 4">Belongs to the glycosyl hydrolase 27 family.</text>
</comment>
<evidence type="ECO:0000313" key="7">
    <source>
        <dbReference type="Proteomes" id="UP000013827"/>
    </source>
</evidence>
<evidence type="ECO:0000256" key="1">
    <source>
        <dbReference type="ARBA" id="ARBA00009743"/>
    </source>
</evidence>
<dbReference type="SUPFAM" id="SSF51445">
    <property type="entry name" value="(Trans)glycosidases"/>
    <property type="match status" value="1"/>
</dbReference>
<dbReference type="PANTHER" id="PTHR11452:SF75">
    <property type="entry name" value="ALPHA-GALACTOSIDASE MEL1"/>
    <property type="match status" value="1"/>
</dbReference>
<dbReference type="HOGENOM" id="CLU_013093_4_0_1"/>
<dbReference type="EC" id="3.2.1.22" evidence="4"/>
<dbReference type="AlphaFoldDB" id="A0A0D3KMD1"/>
<dbReference type="InterPro" id="IPR002241">
    <property type="entry name" value="Glyco_hydro_27"/>
</dbReference>
<dbReference type="PRINTS" id="PR00740">
    <property type="entry name" value="GLHYDRLASE27"/>
</dbReference>
<dbReference type="KEGG" id="ehx:EMIHUDRAFT_53809"/>
<feature type="region of interest" description="Disordered" evidence="5">
    <location>
        <begin position="218"/>
        <end position="247"/>
    </location>
</feature>
<keyword evidence="2 4" id="KW-0378">Hydrolase</keyword>
<dbReference type="PANTHER" id="PTHR11452">
    <property type="entry name" value="ALPHA-GALACTOSIDASE/ALPHA-N-ACETYLGALACTOSAMINIDASE"/>
    <property type="match status" value="1"/>
</dbReference>
<evidence type="ECO:0000256" key="5">
    <source>
        <dbReference type="SAM" id="MobiDB-lite"/>
    </source>
</evidence>
<dbReference type="RefSeq" id="XP_005789345.1">
    <property type="nucleotide sequence ID" value="XM_005789288.1"/>
</dbReference>
<dbReference type="Proteomes" id="UP000013827">
    <property type="component" value="Unassembled WGS sequence"/>
</dbReference>
<organism evidence="6 7">
    <name type="scientific">Emiliania huxleyi (strain CCMP1516)</name>
    <dbReference type="NCBI Taxonomy" id="280463"/>
    <lineage>
        <taxon>Eukaryota</taxon>
        <taxon>Haptista</taxon>
        <taxon>Haptophyta</taxon>
        <taxon>Prymnesiophyceae</taxon>
        <taxon>Isochrysidales</taxon>
        <taxon>Noelaerhabdaceae</taxon>
        <taxon>Emiliania</taxon>
    </lineage>
</organism>
<keyword evidence="4" id="KW-1015">Disulfide bond</keyword>
<dbReference type="InterPro" id="IPR013785">
    <property type="entry name" value="Aldolase_TIM"/>
</dbReference>
<proteinExistence type="inferred from homology"/>
<name>A0A0D3KMD1_EMIH1</name>
<evidence type="ECO:0000256" key="3">
    <source>
        <dbReference type="ARBA" id="ARBA00023295"/>
    </source>
</evidence>
<keyword evidence="7" id="KW-1185">Reference proteome</keyword>
<protein>
    <recommendedName>
        <fullName evidence="4">Alpha-galactosidase</fullName>
        <ecNumber evidence="4">3.2.1.22</ecNumber>
    </recommendedName>
    <alternativeName>
        <fullName evidence="4">Melibiase</fullName>
    </alternativeName>
</protein>
<dbReference type="EnsemblProtists" id="EOD36916">
    <property type="protein sequence ID" value="EOD36916"/>
    <property type="gene ID" value="EMIHUDRAFT_53809"/>
</dbReference>
<dbReference type="InterPro" id="IPR017853">
    <property type="entry name" value="GH"/>
</dbReference>
<evidence type="ECO:0000313" key="6">
    <source>
        <dbReference type="EnsemblProtists" id="EOD36916"/>
    </source>
</evidence>
<dbReference type="Gene3D" id="3.20.20.70">
    <property type="entry name" value="Aldolase class I"/>
    <property type="match status" value="1"/>
</dbReference>
<dbReference type="GeneID" id="17282186"/>
<sequence length="304" mass="32920">NGVGLRPPMGYSSWNDCASEVTEARIRRVARALVNTGLAAKGYTHVNVDEGWLKSRGTTTLAMEEDTAKFPSGMRALGEWVHAQEVPGAGRTLRYGLYTSRGTCQCSTKQYQGPGSSGHIERDAAWMVAAGADLVKVDSCCGSQQREAAMGDYAAFRDALNATGRPVFLAVCGWNAWYARRGHTLGHSWRIALDGTNWGALSHCANVNARLSKHASPGGWNDPDLLQGTGKGSNDLPSNPHGCFDPSRIPQSRDWYLSERQVRAQMTLWAVMSAPLIISADPSQVEPSVLATWGNEEVISVNQE</sequence>
<dbReference type="CDD" id="cd14792">
    <property type="entry name" value="GH27"/>
    <property type="match status" value="1"/>
</dbReference>